<dbReference type="GO" id="GO:0005507">
    <property type="term" value="F:copper ion binding"/>
    <property type="evidence" value="ECO:0007669"/>
    <property type="project" value="TreeGrafter"/>
</dbReference>
<dbReference type="Gene3D" id="3.30.70.120">
    <property type="match status" value="1"/>
</dbReference>
<dbReference type="PANTHER" id="PTHR23419">
    <property type="entry name" value="DIVALENT CATION TOLERANCE CUTA-RELATED"/>
    <property type="match status" value="1"/>
</dbReference>
<protein>
    <submittedName>
        <fullName evidence="2">Divalent cation tolerance protein</fullName>
    </submittedName>
</protein>
<comment type="similarity">
    <text evidence="1">Belongs to the CutA family.</text>
</comment>
<dbReference type="InterPro" id="IPR015867">
    <property type="entry name" value="N-reg_PII/ATP_PRibTrfase_C"/>
</dbReference>
<dbReference type="InterPro" id="IPR004323">
    <property type="entry name" value="Ion_tolerance_CutA"/>
</dbReference>
<dbReference type="SUPFAM" id="SSF54913">
    <property type="entry name" value="GlnB-like"/>
    <property type="match status" value="1"/>
</dbReference>
<dbReference type="RefSeq" id="WP_091241172.1">
    <property type="nucleotide sequence ID" value="NZ_FNAG01000003.1"/>
</dbReference>
<keyword evidence="3" id="KW-1185">Reference proteome</keyword>
<proteinExistence type="inferred from homology"/>
<dbReference type="InterPro" id="IPR011322">
    <property type="entry name" value="N-reg_PII-like_a/b"/>
</dbReference>
<evidence type="ECO:0000313" key="2">
    <source>
        <dbReference type="EMBL" id="SDD53501.1"/>
    </source>
</evidence>
<evidence type="ECO:0000313" key="3">
    <source>
        <dbReference type="Proteomes" id="UP000199603"/>
    </source>
</evidence>
<dbReference type="OrthoDB" id="37622at2"/>
<dbReference type="PANTHER" id="PTHR23419:SF8">
    <property type="entry name" value="FI09726P"/>
    <property type="match status" value="1"/>
</dbReference>
<dbReference type="Pfam" id="PF03091">
    <property type="entry name" value="CutA1"/>
    <property type="match status" value="1"/>
</dbReference>
<organism evidence="2 3">
    <name type="scientific">Aquimonas voraii</name>
    <dbReference type="NCBI Taxonomy" id="265719"/>
    <lineage>
        <taxon>Bacteria</taxon>
        <taxon>Pseudomonadati</taxon>
        <taxon>Pseudomonadota</taxon>
        <taxon>Gammaproteobacteria</taxon>
        <taxon>Lysobacterales</taxon>
        <taxon>Lysobacteraceae</taxon>
        <taxon>Aquimonas</taxon>
    </lineage>
</organism>
<dbReference type="GO" id="GO:0010038">
    <property type="term" value="P:response to metal ion"/>
    <property type="evidence" value="ECO:0007669"/>
    <property type="project" value="InterPro"/>
</dbReference>
<dbReference type="Proteomes" id="UP000199603">
    <property type="component" value="Unassembled WGS sequence"/>
</dbReference>
<dbReference type="EMBL" id="FNAG01000003">
    <property type="protein sequence ID" value="SDD53501.1"/>
    <property type="molecule type" value="Genomic_DNA"/>
</dbReference>
<evidence type="ECO:0000256" key="1">
    <source>
        <dbReference type="ARBA" id="ARBA00010169"/>
    </source>
</evidence>
<reference evidence="2 3" key="1">
    <citation type="submission" date="2016-10" db="EMBL/GenBank/DDBJ databases">
        <authorList>
            <person name="de Groot N.N."/>
        </authorList>
    </citation>
    <scope>NUCLEOTIDE SEQUENCE [LARGE SCALE GENOMIC DNA]</scope>
    <source>
        <strain evidence="2 3">DSM 16957</strain>
    </source>
</reference>
<sequence length="111" mass="11959">MSELQLVLTTAPDPLVAEAIARALVDAQLAACVSLLPGVTSVYRWQGQVETAREVQLLIKTRASSLPALMNEITRLHPYALPELIAIPIEGGLPAYLDWVRFGSTPPVRAG</sequence>
<accession>A0A1G6VJ10</accession>
<dbReference type="AlphaFoldDB" id="A0A1G6VJ10"/>
<gene>
    <name evidence="2" type="ORF">SAMN04488509_103109</name>
</gene>
<dbReference type="STRING" id="265719.SAMN04488509_103109"/>
<name>A0A1G6VJ10_9GAMM</name>